<protein>
    <submittedName>
        <fullName evidence="1">Uncharacterized protein</fullName>
    </submittedName>
</protein>
<dbReference type="Proteomes" id="UP000012159">
    <property type="component" value="Unassembled WGS sequence"/>
</dbReference>
<evidence type="ECO:0000313" key="2">
    <source>
        <dbReference type="Proteomes" id="UP000012159"/>
    </source>
</evidence>
<dbReference type="STRING" id="1192866.LEP1GSC133_2432"/>
<evidence type="ECO:0000313" key="1">
    <source>
        <dbReference type="EMBL" id="EMO61973.1"/>
    </source>
</evidence>
<dbReference type="AlphaFoldDB" id="M6WJP5"/>
<proteinExistence type="predicted"/>
<reference evidence="1 2" key="1">
    <citation type="submission" date="2013-01" db="EMBL/GenBank/DDBJ databases">
        <authorList>
            <person name="Harkins D.M."/>
            <person name="Durkin A.S."/>
            <person name="Brinkac L.M."/>
            <person name="Haft D.H."/>
            <person name="Selengut J.D."/>
            <person name="Sanka R."/>
            <person name="DePew J."/>
            <person name="Purushe J."/>
            <person name="Picardeau M."/>
            <person name="Werts C."/>
            <person name="Goarant C."/>
            <person name="Vinetz J.M."/>
            <person name="Sutton G.G."/>
            <person name="Nierman W.C."/>
            <person name="Fouts D.E."/>
        </authorList>
    </citation>
    <scope>NUCLEOTIDE SEQUENCE [LARGE SCALE GENOMIC DNA]</scope>
    <source>
        <strain evidence="1 2">200901868</strain>
    </source>
</reference>
<name>M6WJP5_LEPBO</name>
<gene>
    <name evidence="1" type="ORF">LEP1GSC133_2432</name>
</gene>
<organism evidence="1 2">
    <name type="scientific">Leptospira borgpetersenii serovar Pomona str. 200901868</name>
    <dbReference type="NCBI Taxonomy" id="1192866"/>
    <lineage>
        <taxon>Bacteria</taxon>
        <taxon>Pseudomonadati</taxon>
        <taxon>Spirochaetota</taxon>
        <taxon>Spirochaetia</taxon>
        <taxon>Leptospirales</taxon>
        <taxon>Leptospiraceae</taxon>
        <taxon>Leptospira</taxon>
    </lineage>
</organism>
<dbReference type="EMBL" id="AKWF02000089">
    <property type="protein sequence ID" value="EMO61973.1"/>
    <property type="molecule type" value="Genomic_DNA"/>
</dbReference>
<comment type="caution">
    <text evidence="1">The sequence shown here is derived from an EMBL/GenBank/DDBJ whole genome shotgun (WGS) entry which is preliminary data.</text>
</comment>
<sequence>MEFIKKEIDNGKGFSKILISFLCIENLSLDLSQNLGIVRTPIRVHEQ</sequence>
<accession>M6WJP5</accession>